<accession>A0A1D6JXN3</accession>
<feature type="compositionally biased region" description="Basic and acidic residues" evidence="1">
    <location>
        <begin position="51"/>
        <end position="66"/>
    </location>
</feature>
<name>A0A1D6JXN3_MAIZE</name>
<dbReference type="EMBL" id="CM007647">
    <property type="protein sequence ID" value="ONL96436.1"/>
    <property type="molecule type" value="Genomic_DNA"/>
</dbReference>
<protein>
    <submittedName>
        <fullName evidence="2">Myosin heavy chain-related</fullName>
    </submittedName>
</protein>
<evidence type="ECO:0000256" key="1">
    <source>
        <dbReference type="SAM" id="MobiDB-lite"/>
    </source>
</evidence>
<organism evidence="2">
    <name type="scientific">Zea mays</name>
    <name type="common">Maize</name>
    <dbReference type="NCBI Taxonomy" id="4577"/>
    <lineage>
        <taxon>Eukaryota</taxon>
        <taxon>Viridiplantae</taxon>
        <taxon>Streptophyta</taxon>
        <taxon>Embryophyta</taxon>
        <taxon>Tracheophyta</taxon>
        <taxon>Spermatophyta</taxon>
        <taxon>Magnoliopsida</taxon>
        <taxon>Liliopsida</taxon>
        <taxon>Poales</taxon>
        <taxon>Poaceae</taxon>
        <taxon>PACMAD clade</taxon>
        <taxon>Panicoideae</taxon>
        <taxon>Andropogonodae</taxon>
        <taxon>Andropogoneae</taxon>
        <taxon>Tripsacinae</taxon>
        <taxon>Zea</taxon>
    </lineage>
</organism>
<feature type="region of interest" description="Disordered" evidence="1">
    <location>
        <begin position="1"/>
        <end position="112"/>
    </location>
</feature>
<evidence type="ECO:0000313" key="2">
    <source>
        <dbReference type="EMBL" id="ONL96436.1"/>
    </source>
</evidence>
<gene>
    <name evidence="2" type="ORF">ZEAMMB73_Zm00001d028569</name>
</gene>
<sequence>MASVSPCPLSSFPEASHPSFGPSSPVRLSRLTHPPTASERRELGSFGRIRNIGERREPGSSRRLEPELPIDPLAVEPTLQWKPTPRGAAAPWRRFGRREPRRGCNTPSRSRRLTSTLTGTKELELSILLEFKNLKMATRNWRGKTKCSCPRSLRRKLRRTPL</sequence>
<proteinExistence type="predicted"/>
<reference evidence="2" key="1">
    <citation type="submission" date="2015-12" db="EMBL/GenBank/DDBJ databases">
        <title>Update maize B73 reference genome by single molecule sequencing technologies.</title>
        <authorList>
            <consortium name="Maize Genome Sequencing Project"/>
            <person name="Ware D."/>
        </authorList>
    </citation>
    <scope>NUCLEOTIDE SEQUENCE [LARGE SCALE GENOMIC DNA]</scope>
    <source>
        <tissue evidence="2">Seedling</tissue>
    </source>
</reference>
<dbReference type="AlphaFoldDB" id="A0A1D6JXN3"/>